<dbReference type="AlphaFoldDB" id="A0A371GGG3"/>
<accession>A0A371GGG3</accession>
<sequence length="222" mass="25152">MPMNANNIFNISIFNSGQDPHQNNQNGFRCRLCNRVFSTFQALTAHVESHFVQENPIMRSLYSPNHVNSQREMIPNLLQPNFPRPMMVQEPRNLVNNRVFHAPPPQPMVMPRPRANSFSYAIQQVVVASQPLQGPPQAILSAENNVAEMTRLLALPIHQREMEVSPIDGTKPYINLLDKSINNNRSFNRTIINGDISNLGNIDPTLKLPLYLNSESPIVDHV</sequence>
<protein>
    <recommendedName>
        <fullName evidence="2">C2H2-type domain-containing protein</fullName>
    </recommendedName>
</protein>
<keyword evidence="1" id="KW-0863">Zinc-finger</keyword>
<evidence type="ECO:0000313" key="3">
    <source>
        <dbReference type="EMBL" id="RDX89652.1"/>
    </source>
</evidence>
<gene>
    <name evidence="3" type="ORF">CR513_28595</name>
</gene>
<evidence type="ECO:0000256" key="1">
    <source>
        <dbReference type="PROSITE-ProRule" id="PRU00042"/>
    </source>
</evidence>
<dbReference type="PROSITE" id="PS50157">
    <property type="entry name" value="ZINC_FINGER_C2H2_2"/>
    <property type="match status" value="1"/>
</dbReference>
<proteinExistence type="predicted"/>
<reference evidence="3" key="1">
    <citation type="submission" date="2018-05" db="EMBL/GenBank/DDBJ databases">
        <title>Draft genome of Mucuna pruriens seed.</title>
        <authorList>
            <person name="Nnadi N.E."/>
            <person name="Vos R."/>
            <person name="Hasami M.H."/>
            <person name="Devisetty U.K."/>
            <person name="Aguiy J.C."/>
        </authorList>
    </citation>
    <scope>NUCLEOTIDE SEQUENCE [LARGE SCALE GENOMIC DNA]</scope>
    <source>
        <strain evidence="3">JCA_2017</strain>
    </source>
</reference>
<feature type="domain" description="C2H2-type" evidence="2">
    <location>
        <begin position="28"/>
        <end position="55"/>
    </location>
</feature>
<dbReference type="InterPro" id="IPR036236">
    <property type="entry name" value="Znf_C2H2_sf"/>
</dbReference>
<feature type="non-terminal residue" evidence="3">
    <location>
        <position position="1"/>
    </location>
</feature>
<evidence type="ECO:0000313" key="4">
    <source>
        <dbReference type="Proteomes" id="UP000257109"/>
    </source>
</evidence>
<organism evidence="3 4">
    <name type="scientific">Mucuna pruriens</name>
    <name type="common">Velvet bean</name>
    <name type="synonym">Dolichos pruriens</name>
    <dbReference type="NCBI Taxonomy" id="157652"/>
    <lineage>
        <taxon>Eukaryota</taxon>
        <taxon>Viridiplantae</taxon>
        <taxon>Streptophyta</taxon>
        <taxon>Embryophyta</taxon>
        <taxon>Tracheophyta</taxon>
        <taxon>Spermatophyta</taxon>
        <taxon>Magnoliopsida</taxon>
        <taxon>eudicotyledons</taxon>
        <taxon>Gunneridae</taxon>
        <taxon>Pentapetalae</taxon>
        <taxon>rosids</taxon>
        <taxon>fabids</taxon>
        <taxon>Fabales</taxon>
        <taxon>Fabaceae</taxon>
        <taxon>Papilionoideae</taxon>
        <taxon>50 kb inversion clade</taxon>
        <taxon>NPAAA clade</taxon>
        <taxon>indigoferoid/millettioid clade</taxon>
        <taxon>Phaseoleae</taxon>
        <taxon>Mucuna</taxon>
    </lineage>
</organism>
<dbReference type="Proteomes" id="UP000257109">
    <property type="component" value="Unassembled WGS sequence"/>
</dbReference>
<comment type="caution">
    <text evidence="3">The sequence shown here is derived from an EMBL/GenBank/DDBJ whole genome shotgun (WGS) entry which is preliminary data.</text>
</comment>
<dbReference type="GO" id="GO:0008270">
    <property type="term" value="F:zinc ion binding"/>
    <property type="evidence" value="ECO:0007669"/>
    <property type="project" value="UniProtKB-KW"/>
</dbReference>
<dbReference type="SMART" id="SM00355">
    <property type="entry name" value="ZnF_C2H2"/>
    <property type="match status" value="1"/>
</dbReference>
<name>A0A371GGG3_MUCPR</name>
<dbReference type="PROSITE" id="PS00028">
    <property type="entry name" value="ZINC_FINGER_C2H2_1"/>
    <property type="match status" value="1"/>
</dbReference>
<keyword evidence="1" id="KW-0862">Zinc</keyword>
<keyword evidence="1" id="KW-0479">Metal-binding</keyword>
<dbReference type="EMBL" id="QJKJ01005613">
    <property type="protein sequence ID" value="RDX89652.1"/>
    <property type="molecule type" value="Genomic_DNA"/>
</dbReference>
<dbReference type="OrthoDB" id="1385355at2759"/>
<dbReference type="Pfam" id="PF13912">
    <property type="entry name" value="zf-C2H2_6"/>
    <property type="match status" value="1"/>
</dbReference>
<evidence type="ECO:0000259" key="2">
    <source>
        <dbReference type="PROSITE" id="PS50157"/>
    </source>
</evidence>
<keyword evidence="4" id="KW-1185">Reference proteome</keyword>
<dbReference type="InterPro" id="IPR013087">
    <property type="entry name" value="Znf_C2H2_type"/>
</dbReference>
<dbReference type="SUPFAM" id="SSF57667">
    <property type="entry name" value="beta-beta-alpha zinc fingers"/>
    <property type="match status" value="1"/>
</dbReference>